<gene>
    <name evidence="3" type="ORF">FHS09_000283</name>
</gene>
<evidence type="ECO:0000313" key="3">
    <source>
        <dbReference type="EMBL" id="MBB3059482.1"/>
    </source>
</evidence>
<dbReference type="Proteomes" id="UP000535937">
    <property type="component" value="Unassembled WGS sequence"/>
</dbReference>
<proteinExistence type="predicted"/>
<dbReference type="Pfam" id="PF02625">
    <property type="entry name" value="XdhC_CoxI"/>
    <property type="match status" value="1"/>
</dbReference>
<feature type="domain" description="XdhC- CoxI" evidence="1">
    <location>
        <begin position="18"/>
        <end position="81"/>
    </location>
</feature>
<sequence>MANQLQTLLELWHPHKTTRKWVLGTVYKTSGPCYRKAGAMMLFDDLGRHYGLLSGGCLEADIQRHAQRVLGSGLSKTLCYDGSDEDDLSFQLGIGCGGTVHILLQPLFAENQYLQLEQLHSHLLRRQPCHYRQKIPTAGETVAQISFSWAINFTSRAELLHLDDGDWLQTPVAPLPHILLMGAGTDARPMAQLFLTQGWQVSLCDPRPANGRTAYFPGCNSYHCHPDELSTQLDLQQVDAAVVMNHNLELDAAALRAMYLQPLKYLGLLGPISRRDRVLQLAGLTLEQLNASLPVPLRAPIGLNLGGELPESIALATCAEVHAVLHGADGRTLSPGPKLTIKTDAPA</sequence>
<dbReference type="InterPro" id="IPR052698">
    <property type="entry name" value="MoCofactor_Util/Proc"/>
</dbReference>
<dbReference type="RefSeq" id="WP_183455900.1">
    <property type="nucleotide sequence ID" value="NZ_JACHWZ010000001.1"/>
</dbReference>
<dbReference type="InterPro" id="IPR003777">
    <property type="entry name" value="XdhC_CoxI"/>
</dbReference>
<comment type="caution">
    <text evidence="3">The sequence shown here is derived from an EMBL/GenBank/DDBJ whole genome shotgun (WGS) entry which is preliminary data.</text>
</comment>
<dbReference type="PANTHER" id="PTHR30388:SF4">
    <property type="entry name" value="MOLYBDENUM COFACTOR INSERTION CHAPERONE PAOD"/>
    <property type="match status" value="1"/>
</dbReference>
<organism evidence="3 4">
    <name type="scientific">Microbulbifer rhizosphaerae</name>
    <dbReference type="NCBI Taxonomy" id="1562603"/>
    <lineage>
        <taxon>Bacteria</taxon>
        <taxon>Pseudomonadati</taxon>
        <taxon>Pseudomonadota</taxon>
        <taxon>Gammaproteobacteria</taxon>
        <taxon>Cellvibrionales</taxon>
        <taxon>Microbulbiferaceae</taxon>
        <taxon>Microbulbifer</taxon>
    </lineage>
</organism>
<feature type="domain" description="XdhC Rossmann" evidence="2">
    <location>
        <begin position="179"/>
        <end position="321"/>
    </location>
</feature>
<dbReference type="AlphaFoldDB" id="A0A7W4W955"/>
<dbReference type="Gene3D" id="3.40.50.720">
    <property type="entry name" value="NAD(P)-binding Rossmann-like Domain"/>
    <property type="match status" value="1"/>
</dbReference>
<evidence type="ECO:0000259" key="1">
    <source>
        <dbReference type="Pfam" id="PF02625"/>
    </source>
</evidence>
<reference evidence="3 4" key="1">
    <citation type="submission" date="2020-08" db="EMBL/GenBank/DDBJ databases">
        <title>Genomic Encyclopedia of Type Strains, Phase III (KMG-III): the genomes of soil and plant-associated and newly described type strains.</title>
        <authorList>
            <person name="Whitman W."/>
        </authorList>
    </citation>
    <scope>NUCLEOTIDE SEQUENCE [LARGE SCALE GENOMIC DNA]</scope>
    <source>
        <strain evidence="3 4">CECT 8799</strain>
    </source>
</reference>
<accession>A0A7W4W955</accession>
<dbReference type="Pfam" id="PF13478">
    <property type="entry name" value="XdhC_C"/>
    <property type="match status" value="1"/>
</dbReference>
<evidence type="ECO:0000313" key="4">
    <source>
        <dbReference type="Proteomes" id="UP000535937"/>
    </source>
</evidence>
<evidence type="ECO:0000259" key="2">
    <source>
        <dbReference type="Pfam" id="PF13478"/>
    </source>
</evidence>
<dbReference type="EMBL" id="JACHWZ010000001">
    <property type="protein sequence ID" value="MBB3059482.1"/>
    <property type="molecule type" value="Genomic_DNA"/>
</dbReference>
<protein>
    <submittedName>
        <fullName evidence="3">Xanthine dehydrogenase accessory factor</fullName>
    </submittedName>
</protein>
<dbReference type="InterPro" id="IPR027051">
    <property type="entry name" value="XdhC_Rossmann_dom"/>
</dbReference>
<keyword evidence="4" id="KW-1185">Reference proteome</keyword>
<dbReference type="PANTHER" id="PTHR30388">
    <property type="entry name" value="ALDEHYDE OXIDOREDUCTASE MOLYBDENUM COFACTOR ASSEMBLY PROTEIN"/>
    <property type="match status" value="1"/>
</dbReference>
<name>A0A7W4W955_9GAMM</name>